<dbReference type="EMBL" id="LKLS01000124">
    <property type="protein sequence ID" value="KSU17749.1"/>
    <property type="molecule type" value="Genomic_DNA"/>
</dbReference>
<evidence type="ECO:0000313" key="8">
    <source>
        <dbReference type="Proteomes" id="UP000054230"/>
    </source>
</evidence>
<dbReference type="EMBL" id="LKLP01000125">
    <property type="protein sequence ID" value="KSU05495.1"/>
    <property type="molecule type" value="Genomic_DNA"/>
</dbReference>
<evidence type="ECO:0000313" key="2">
    <source>
        <dbReference type="EMBL" id="KSU17749.1"/>
    </source>
</evidence>
<dbReference type="EMBL" id="LKLW01000159">
    <property type="protein sequence ID" value="KSU24219.1"/>
    <property type="molecule type" value="Genomic_DNA"/>
</dbReference>
<evidence type="ECO:0000313" key="5">
    <source>
        <dbReference type="Proteomes" id="UP000052991"/>
    </source>
</evidence>
<evidence type="ECO:0000313" key="4">
    <source>
        <dbReference type="EMBL" id="KSU24219.1"/>
    </source>
</evidence>
<organism evidence="2 6">
    <name type="scientific">Lactococcus lactis subsp. lactis</name>
    <name type="common">Streptococcus lactis</name>
    <dbReference type="NCBI Taxonomy" id="1360"/>
    <lineage>
        <taxon>Bacteria</taxon>
        <taxon>Bacillati</taxon>
        <taxon>Bacillota</taxon>
        <taxon>Bacilli</taxon>
        <taxon>Lactobacillales</taxon>
        <taxon>Streptococcaceae</taxon>
        <taxon>Lactococcus</taxon>
    </lineage>
</organism>
<accession>A0A0V8DWE1</accession>
<name>A0A0V8DWE1_LACLL</name>
<dbReference type="Proteomes" id="UP000052991">
    <property type="component" value="Unassembled WGS sequence"/>
</dbReference>
<comment type="caution">
    <text evidence="2">The sequence shown here is derived from an EMBL/GenBank/DDBJ whole genome shotgun (WGS) entry which is preliminary data.</text>
</comment>
<proteinExistence type="predicted"/>
<dbReference type="EMBL" id="LKLU01000066">
    <property type="protein sequence ID" value="KSU21358.1"/>
    <property type="molecule type" value="Genomic_DNA"/>
</dbReference>
<protein>
    <submittedName>
        <fullName evidence="2">Uncharacterized protein</fullName>
    </submittedName>
</protein>
<sequence>MQSLINKKILTEIAVSIFLFLSVLFDIKKSAKETDIFN</sequence>
<evidence type="ECO:0000313" key="1">
    <source>
        <dbReference type="EMBL" id="KSU05495.1"/>
    </source>
</evidence>
<reference evidence="5 6" key="1">
    <citation type="submission" date="2015-10" db="EMBL/GenBank/DDBJ databases">
        <title>Draft Genome Sequences of 11 Lactococcus lactis subspecies cremoris strains.</title>
        <authorList>
            <person name="Wels M."/>
            <person name="Backus L."/>
            <person name="Boekhorst J."/>
            <person name="Dijkstra A."/>
            <person name="Beerthuizen M."/>
            <person name="Kelly W."/>
            <person name="Siezen R."/>
            <person name="Bachmann H."/>
            <person name="Van Hijum S."/>
        </authorList>
    </citation>
    <scope>NUCLEOTIDE SEQUENCE [LARGE SCALE GENOMIC DNA]</scope>
    <source>
        <strain evidence="8">LMG8520</strain>
        <strain evidence="6">LMG9449</strain>
        <strain evidence="7">M20</strain>
        <strain evidence="5">N42</strain>
    </source>
</reference>
<reference evidence="2" key="2">
    <citation type="journal article" date="2017" name="Genome Announc.">
        <title>Draft Genome Sequences of 24 Lactococcus lactis Strains.</title>
        <authorList>
            <person name="Backus L."/>
            <person name="Wels M."/>
            <person name="Boekhorst J."/>
            <person name="Dijkstra A.R."/>
            <person name="Beerthuyzen M."/>
            <person name="Kelly W.J."/>
            <person name="Siezen R.J."/>
            <person name="van Hijum S.A."/>
            <person name="Bachmann H."/>
        </authorList>
    </citation>
    <scope>NUCLEOTIDE SEQUENCE</scope>
    <source>
        <strain evidence="1">LMG8520</strain>
        <strain evidence="2">LMG9447</strain>
        <strain evidence="3">M20</strain>
        <strain evidence="4">N42</strain>
    </source>
</reference>
<dbReference type="Proteomes" id="UP000053612">
    <property type="component" value="Unassembled WGS sequence"/>
</dbReference>
<gene>
    <name evidence="1" type="ORF">LMG8520_2504</name>
    <name evidence="2" type="ORF">LMG9449_1554</name>
    <name evidence="3" type="ORF">M20_1068</name>
    <name evidence="4" type="ORF">N42_2590</name>
</gene>
<dbReference type="Proteomes" id="UP000054230">
    <property type="component" value="Unassembled WGS sequence"/>
</dbReference>
<evidence type="ECO:0000313" key="3">
    <source>
        <dbReference type="EMBL" id="KSU21358.1"/>
    </source>
</evidence>
<evidence type="ECO:0000313" key="6">
    <source>
        <dbReference type="Proteomes" id="UP000053612"/>
    </source>
</evidence>
<evidence type="ECO:0000313" key="7">
    <source>
        <dbReference type="Proteomes" id="UP000053719"/>
    </source>
</evidence>
<dbReference type="AlphaFoldDB" id="A0A0V8DWE1"/>
<dbReference type="Proteomes" id="UP000053719">
    <property type="component" value="Unassembled WGS sequence"/>
</dbReference>